<dbReference type="Pfam" id="PF25582">
    <property type="entry name" value="DH_Alsin"/>
    <property type="match status" value="1"/>
</dbReference>
<feature type="repeat" description="RCC1" evidence="6">
    <location>
        <begin position="620"/>
        <end position="678"/>
    </location>
</feature>
<dbReference type="PROSITE" id="PS50010">
    <property type="entry name" value="DH_2"/>
    <property type="match status" value="1"/>
</dbReference>
<dbReference type="Gene3D" id="2.20.110.10">
    <property type="entry name" value="Histone H3 K4-specific methyltransferase SET7/9 N-terminal domain"/>
    <property type="match status" value="2"/>
</dbReference>
<dbReference type="SUPFAM" id="SSF50729">
    <property type="entry name" value="PH domain-like"/>
    <property type="match status" value="1"/>
</dbReference>
<feature type="domain" description="PDZ" evidence="13">
    <location>
        <begin position="2372"/>
        <end position="2453"/>
    </location>
</feature>
<dbReference type="InterPro" id="IPR009091">
    <property type="entry name" value="RCC1/BLIP-II"/>
</dbReference>
<dbReference type="Gene3D" id="2.30.30.40">
    <property type="entry name" value="SH3 Domains"/>
    <property type="match status" value="1"/>
</dbReference>
<dbReference type="InterPro" id="IPR001478">
    <property type="entry name" value="PDZ"/>
</dbReference>
<evidence type="ECO:0000256" key="7">
    <source>
        <dbReference type="SAM" id="Coils"/>
    </source>
</evidence>
<dbReference type="FunFam" id="2.130.10.30:FF:000019">
    <property type="entry name" value="alsin isoform X1"/>
    <property type="match status" value="1"/>
</dbReference>
<dbReference type="SMART" id="SM00072">
    <property type="entry name" value="GuKc"/>
    <property type="match status" value="1"/>
</dbReference>
<dbReference type="Pfam" id="PF02204">
    <property type="entry name" value="VPS9"/>
    <property type="match status" value="1"/>
</dbReference>
<dbReference type="Gene3D" id="1.20.900.10">
    <property type="entry name" value="Dbl homology (DH) domain"/>
    <property type="match status" value="1"/>
</dbReference>
<dbReference type="PROSITE" id="PS50052">
    <property type="entry name" value="GUANYLATE_KINASE_2"/>
    <property type="match status" value="1"/>
</dbReference>
<evidence type="ECO:0000313" key="16">
    <source>
        <dbReference type="EMBL" id="MXQ79172.1"/>
    </source>
</evidence>
<name>A0A6B0QQ82_9CETA</name>
<evidence type="ECO:0000256" key="6">
    <source>
        <dbReference type="PROSITE-ProRule" id="PRU00235"/>
    </source>
</evidence>
<dbReference type="Gene3D" id="2.30.42.10">
    <property type="match status" value="1"/>
</dbReference>
<evidence type="ECO:0000259" key="15">
    <source>
        <dbReference type="PROSITE" id="PS51205"/>
    </source>
</evidence>
<feature type="compositionally biased region" description="Low complexity" evidence="8">
    <location>
        <begin position="49"/>
        <end position="61"/>
    </location>
</feature>
<dbReference type="InterPro" id="IPR004172">
    <property type="entry name" value="L27_dom"/>
</dbReference>
<feature type="repeat" description="RCC1" evidence="6">
    <location>
        <begin position="1087"/>
        <end position="1137"/>
    </location>
</feature>
<evidence type="ECO:0000256" key="3">
    <source>
        <dbReference type="ARBA" id="ARBA00022658"/>
    </source>
</evidence>
<dbReference type="SUPFAM" id="SSF50985">
    <property type="entry name" value="RCC1/BLIP-II"/>
    <property type="match status" value="2"/>
</dbReference>
<dbReference type="PROSITE" id="PS50012">
    <property type="entry name" value="RCC1_3"/>
    <property type="match status" value="4"/>
</dbReference>
<keyword evidence="4" id="KW-0677">Repeat</keyword>
<dbReference type="PANTHER" id="PTHR46089">
    <property type="entry name" value="ALSIN HOMOLOG"/>
    <property type="match status" value="1"/>
</dbReference>
<dbReference type="PRINTS" id="PR00633">
    <property type="entry name" value="RCCNDNSATION"/>
</dbReference>
<feature type="compositionally biased region" description="Basic and acidic residues" evidence="8">
    <location>
        <begin position="954"/>
        <end position="964"/>
    </location>
</feature>
<feature type="domain" description="L27" evidence="14">
    <location>
        <begin position="2223"/>
        <end position="2279"/>
    </location>
</feature>
<feature type="domain" description="SH3" evidence="10">
    <location>
        <begin position="2460"/>
        <end position="2530"/>
    </location>
</feature>
<dbReference type="GO" id="GO:0005813">
    <property type="term" value="C:centrosome"/>
    <property type="evidence" value="ECO:0007669"/>
    <property type="project" value="TreeGrafter"/>
</dbReference>
<keyword evidence="17" id="KW-1185">Reference proteome</keyword>
<dbReference type="SMART" id="SM00569">
    <property type="entry name" value="L27"/>
    <property type="match status" value="2"/>
</dbReference>
<dbReference type="Pfam" id="PF26202">
    <property type="entry name" value="HA_Alsin"/>
    <property type="match status" value="1"/>
</dbReference>
<dbReference type="Gene3D" id="1.20.1050.80">
    <property type="entry name" value="VPS9 domain"/>
    <property type="match status" value="1"/>
</dbReference>
<feature type="repeat" description="RCC1" evidence="6">
    <location>
        <begin position="1035"/>
        <end position="1086"/>
    </location>
</feature>
<dbReference type="Pfam" id="PF02493">
    <property type="entry name" value="MORN"/>
    <property type="match status" value="8"/>
</dbReference>
<dbReference type="InterPro" id="IPR035600">
    <property type="entry name" value="MPP4_SH3"/>
</dbReference>
<feature type="transmembrane region" description="Helical" evidence="9">
    <location>
        <begin position="205"/>
        <end position="222"/>
    </location>
</feature>
<dbReference type="InterPro" id="IPR037191">
    <property type="entry name" value="VPS9_dom_sf"/>
</dbReference>
<dbReference type="CDD" id="cd06799">
    <property type="entry name" value="PDZ_MPP3-MPP4-MPP7-like"/>
    <property type="match status" value="1"/>
</dbReference>
<dbReference type="PROSITE" id="PS00856">
    <property type="entry name" value="GUANYLATE_KINASE_1"/>
    <property type="match status" value="1"/>
</dbReference>
<dbReference type="PROSITE" id="PS00626">
    <property type="entry name" value="RCC1_2"/>
    <property type="match status" value="2"/>
</dbReference>
<evidence type="ECO:0000259" key="12">
    <source>
        <dbReference type="PROSITE" id="PS50052"/>
    </source>
</evidence>
<keyword evidence="3" id="KW-0344">Guanine-nucleotide releasing factor</keyword>
<dbReference type="CDD" id="cd00071">
    <property type="entry name" value="GMPK"/>
    <property type="match status" value="1"/>
</dbReference>
<dbReference type="Pfam" id="PF25383">
    <property type="entry name" value="PH_alsin"/>
    <property type="match status" value="1"/>
</dbReference>
<evidence type="ECO:0000313" key="17">
    <source>
        <dbReference type="Proteomes" id="UP000322234"/>
    </source>
</evidence>
<evidence type="ECO:0000256" key="4">
    <source>
        <dbReference type="ARBA" id="ARBA00022737"/>
    </source>
</evidence>
<keyword evidence="9" id="KW-0472">Membrane</keyword>
<dbReference type="InterPro" id="IPR059093">
    <property type="entry name" value="HA_Alsin"/>
</dbReference>
<proteinExistence type="inferred from homology"/>
<dbReference type="FunFam" id="2.130.10.30:FF:000015">
    <property type="entry name" value="alsin isoform X1"/>
    <property type="match status" value="1"/>
</dbReference>
<dbReference type="EMBL" id="VBQZ03000001">
    <property type="protein sequence ID" value="MXQ79172.1"/>
    <property type="molecule type" value="Genomic_DNA"/>
</dbReference>
<feature type="repeat" description="RCC1" evidence="6">
    <location>
        <begin position="679"/>
        <end position="729"/>
    </location>
</feature>
<dbReference type="PROSITE" id="PS50002">
    <property type="entry name" value="SH3"/>
    <property type="match status" value="1"/>
</dbReference>
<feature type="compositionally biased region" description="Basic residues" evidence="8">
    <location>
        <begin position="19"/>
        <end position="30"/>
    </location>
</feature>
<feature type="domain" description="DH" evidence="11">
    <location>
        <begin position="1199"/>
        <end position="1400"/>
    </location>
</feature>
<dbReference type="InterPro" id="IPR011993">
    <property type="entry name" value="PH-like_dom_sf"/>
</dbReference>
<dbReference type="InterPro" id="IPR057248">
    <property type="entry name" value="Alsin-like_PH"/>
</dbReference>
<dbReference type="Gene3D" id="1.10.287.650">
    <property type="entry name" value="L27 domain"/>
    <property type="match status" value="1"/>
</dbReference>
<evidence type="ECO:0000256" key="9">
    <source>
        <dbReference type="SAM" id="Phobius"/>
    </source>
</evidence>
<keyword evidence="9" id="KW-0812">Transmembrane</keyword>
<keyword evidence="2 5" id="KW-0728">SH3 domain</keyword>
<dbReference type="CDD" id="cd13269">
    <property type="entry name" value="PH_alsin"/>
    <property type="match status" value="1"/>
</dbReference>
<dbReference type="FunFam" id="2.20.110.10:FF:000009">
    <property type="entry name" value="alsin isoform X1"/>
    <property type="match status" value="1"/>
</dbReference>
<feature type="transmembrane region" description="Helical" evidence="9">
    <location>
        <begin position="356"/>
        <end position="381"/>
    </location>
</feature>
<dbReference type="Gene3D" id="2.130.10.30">
    <property type="entry name" value="Regulator of chromosome condensation 1/beta-lactamase-inhibitor protein II"/>
    <property type="match status" value="2"/>
</dbReference>
<gene>
    <name evidence="16" type="ORF">E5288_WYG000269</name>
</gene>
<dbReference type="Pfam" id="PF00595">
    <property type="entry name" value="PDZ"/>
    <property type="match status" value="1"/>
</dbReference>
<feature type="domain" description="Guanylate kinase-like" evidence="12">
    <location>
        <begin position="2650"/>
        <end position="2837"/>
    </location>
</feature>
<dbReference type="SMART" id="SM00698">
    <property type="entry name" value="MORN"/>
    <property type="match status" value="8"/>
</dbReference>
<dbReference type="FunFam" id="1.20.900.10:FF:000026">
    <property type="entry name" value="Alsin isoform X1"/>
    <property type="match status" value="1"/>
</dbReference>
<dbReference type="GO" id="GO:0031267">
    <property type="term" value="F:small GTPase binding"/>
    <property type="evidence" value="ECO:0007669"/>
    <property type="project" value="TreeGrafter"/>
</dbReference>
<dbReference type="FunFam" id="2.30.29.30:FF:000273">
    <property type="entry name" value="alsin isoform X3"/>
    <property type="match status" value="1"/>
</dbReference>
<dbReference type="SMART" id="SM00228">
    <property type="entry name" value="PDZ"/>
    <property type="match status" value="1"/>
</dbReference>
<feature type="coiled-coil region" evidence="7">
    <location>
        <begin position="2791"/>
        <end position="2842"/>
    </location>
</feature>
<dbReference type="CDD" id="cd12034">
    <property type="entry name" value="SH3_MPP4"/>
    <property type="match status" value="1"/>
</dbReference>
<dbReference type="PROSITE" id="PS51205">
    <property type="entry name" value="VPS9"/>
    <property type="match status" value="1"/>
</dbReference>
<feature type="domain" description="VPS9" evidence="15">
    <location>
        <begin position="2024"/>
        <end position="2171"/>
    </location>
</feature>
<evidence type="ECO:0008006" key="18">
    <source>
        <dbReference type="Google" id="ProtNLM"/>
    </source>
</evidence>
<dbReference type="PROSITE" id="PS50106">
    <property type="entry name" value="PDZ"/>
    <property type="match status" value="1"/>
</dbReference>
<comment type="similarity">
    <text evidence="1">Belongs to the MAGUK family.</text>
</comment>
<keyword evidence="7" id="KW-0175">Coiled coil</keyword>
<sequence>MQTAVPLVERQPEGGRGPRERRRRRQRPRSALRGSAETAPPSSQASVRPAAPACGGAPNGPRFSQSPRFLPPHTGRHCGDLSLLKFFASPLPASTHAAFQPFIPEDLLNAHSWRRPDKLGSLAANLVQKFSKPVGPKRAIVFNIKAIFSFNSSLMTRCNSAIVTFCPDICLYHTTDRTDEQLQEKIVPLHSHCVKLFKERSQTNYLFKFILLMFLWNFSISNKCISKSSLIIVQSVPYLKCLFIFYFVPTRQFTEICQCGKIKRRDGMNGARWVALCEIKEPRLLSFTQMRQESIFREGIPYKTHLGTVCDYVHRKIDLKLLKQYLVVGGDARVYFASFTDATGVWKGQLRKNTGLTGFAVIFLFSYVYLVLISFFVIAIFEFQIDLGKILLVPINGELCSNDVILCVGIAGKCKLKLLQSDTLLERLNSDICVDWQREKIITIKLAQMSSFHHCKAFEAIFSSHNFRFFKSSLITYNYILGKLVMNDILKKRYLFVVFFSTKLKKFKSKTPTLDMFSTEAEGSKERGLVHVWQAGSCSVTPERLPGWGGKTVLHAALGVKHGVLLTEDGEVYSFGTLPWRSEPAETCPSNPILESALVGQYVVTVATGSFHTGAVTDSGVVYMWGENSSGQCAVANQPYVPEPNPVSISDSETSPLLAVRILQLACGEEHTLALSLSREIWAWGTGCQLGLITTTFPVTKPQKVEHLAGRVVLQVACGAFHSLALVQCLPSQDLKPVPERCNQCSQLLITMTDKEDHVIISDSHCCPLGVTLSESQAEIQASTTVSPSSETLDTQGEVFENTLVQNEPPAATELNVGNVQTASVQTTSFPQDIMGTTEVSSASRPSYPDTQAVNEYVQKLSDHSVRESSENGEKPVPSQPLVEEAIPNLHSPPTTSTSALNSLVVSCASAVGVRVAATYEAGALSLKKVMNFYNTAPCEPGALAGSSSIGPEGLKDSREEQVKQESMQGKKSSSLVDIREEESEGGSRRLSLPGLLSQVSPRLLRKAARVKTRTVVLTPTYSGEADALLPSLRTEVWTWGKGKEGQLGHGDVLPRLQPLCVKCLDGKEVIHLEAGGYHSLALTAKSQVYSWGSNTFGQLGHSDFPTTVPRLAKVNSENGVWSVAAGQDYSLFLVDTEDFQPGLCYSGRLDPTEGDNLPENHSGTKMPVLLSCSKLGYISRVTAGKDSYLALVDKNIMGYIASLHELATTERRFYSKLSDIKSQILRPLLGLENLGTANTVQLLQEVASRFSKLCYLIGQHGTSLSSFLQGMKEARSLVILKHASLFLDSYTEQVSSPVYCTSITNFLVMGGFQLLAKPAIDFLNKNQELLQDLSEVDEENTQLMEILNTLFFLPIRRLHSYAKVLLKLATCFEVTSPEYQKLQDSSSCYESLALHLGRKRKEAEYTLSFWKTFPGKMTDSLRKPERRLLCESSNRALSLQHAGRFSVNWFILFNDALVHAQFSTHHVFPLATLWAEPLSEEAGGVNGLKITTPEEQFTLISSTPQEKTKWLRAISQAVDQALRGMSDLPPYGSGSSIQRQEPPISRSAKYTFYKDPRLKDATYDGRWLSGKPHGRGVLKWPDGKMYSGMFRNGLEDGYGEYRIPNKALNKEDHYVGHWKEGKMCGQGVYSYASGEVFEGCFQDNMRHGHGLLRSGKLTSSSPSMFIGQWVMDKKAGYGVFDDITRGEKYMGLWQDDVCQGNGVVVTQFGLYYEGNFHLNKMMGNGVLLSEDDTVYEGEFSDDWTLSGKGTLTMPNGDYIEGYFSGEWGSGIKITGTYFKPSLYESDKDRPKLGNLAVPADEKWKAVFDECWHQLGCENPGQGEVWKAWDNIAVALTTNRRQHRDSPEILSRSQTQTLESLEFIPQHVGAFSVEKYDDIKKYLIKACDTPLHPLGRLVETLVAVYRMTYVGVGANRRLLQEAVKEIKSYLKRIFQLVRFLFPELPEEGSTIPLSAPLPTERKSFCTGKSDSRSESPEPGYVVTGSGLLLPVLLPRLYPPLFMLYALDNDREEDVYWECVLRLNKQTDLALLGFLGVQRKFWPVALSVLGENKKVLPTTKDACFASAVECLQQISTTFTPSDKLKVIQQTFEEISQSVLASLQEDFLWSMDDLFPVFLYVVLRARIRNLGSEVHLIEDLMDPYLQHGEQGIMFTTLKEQRYMFAVLQLWGQCDWMSCVLFVDLFPSSESPLKSWARRMIQSDKGSDLPDEKDKKDEKLSTGTNPENGISHLLRLVLQELNLFYSRDVNGVCLLYDLLHSPWLQALLKVYDSLQEFKEKKLVPATPHAQALSCEVVKILRETPKSPEIQELRQILQAPHFKASGCILCVRFICLFLLCFQALLSAHDTVAQKDFEPLLPPLPDNIPESEEAMRIVCLVKNQQPLGATIKRHEMTGDILVARVIHGGLAERSGLLYAGDKLVEVNGVSVEGLDPEQVIHILAMSRGTIMFKVVPVSDPPVNSQKTVYVRAMIEYWPQEDPTIPCMDAGLPFQKGDILQIVDQNDALWWQARKISDLDTCAGLIPSNQLLKRKQREFWWSQPYQPYKHLRSTICEYADTSNPALASWGSQLLNFSFSFTYSVPAICCVPDKEEFVGYGQKFYIAGFRRSMRLCRRRAHRSQLRAQGCSASSCAGAVGVPYEEVVRYQRRPTDKHRLIVLVGPSGVGVNELRRQLIELNPNRFQSAVPHTTRSKKSYEMDGREYHYVSKETFESLMYSHRMLEYGEYKGHLYGTSVDAVQAVLDDGKICVMDLEPQVVARTQELKPYVIFIKPSNMSCMKRSRKNAKIITDYFVDMKFKDEDLQEMEDLAQKMETQFGQFFDHVIVNDNLEEACAQLLSAVQKAQEESQWVPATWVSSDTKS</sequence>
<dbReference type="InterPro" id="IPR036034">
    <property type="entry name" value="PDZ_sf"/>
</dbReference>
<feature type="compositionally biased region" description="Basic and acidic residues" evidence="8">
    <location>
        <begin position="2201"/>
        <end position="2217"/>
    </location>
</feature>
<dbReference type="GO" id="GO:0016197">
    <property type="term" value="P:endosomal transport"/>
    <property type="evidence" value="ECO:0007669"/>
    <property type="project" value="TreeGrafter"/>
</dbReference>
<dbReference type="InterPro" id="IPR003409">
    <property type="entry name" value="MORN"/>
</dbReference>
<dbReference type="GO" id="GO:0005737">
    <property type="term" value="C:cytoplasm"/>
    <property type="evidence" value="ECO:0007669"/>
    <property type="project" value="TreeGrafter"/>
</dbReference>
<dbReference type="InterPro" id="IPR020590">
    <property type="entry name" value="Guanylate_kinase_CS"/>
</dbReference>
<dbReference type="Pfam" id="PF00625">
    <property type="entry name" value="Guanylate_kin"/>
    <property type="match status" value="1"/>
</dbReference>
<dbReference type="InterPro" id="IPR008145">
    <property type="entry name" value="GK/Ca_channel_bsu"/>
</dbReference>
<dbReference type="SMART" id="SM00326">
    <property type="entry name" value="SH3"/>
    <property type="match status" value="1"/>
</dbReference>
<dbReference type="InterPro" id="IPR036028">
    <property type="entry name" value="SH3-like_dom_sf"/>
</dbReference>
<dbReference type="PROSITE" id="PS51022">
    <property type="entry name" value="L27"/>
    <property type="match status" value="2"/>
</dbReference>
<dbReference type="GO" id="GO:0030425">
    <property type="term" value="C:dendrite"/>
    <property type="evidence" value="ECO:0007669"/>
    <property type="project" value="TreeGrafter"/>
</dbReference>
<protein>
    <recommendedName>
        <fullName evidence="18">Alsin Rho guanine nucleotide exchange factor ALS2</fullName>
    </recommendedName>
</protein>
<dbReference type="SUPFAM" id="SSF52540">
    <property type="entry name" value="P-loop containing nucleoside triphosphate hydrolases"/>
    <property type="match status" value="1"/>
</dbReference>
<feature type="domain" description="L27" evidence="14">
    <location>
        <begin position="2286"/>
        <end position="2355"/>
    </location>
</feature>
<accession>A0A6B0QQ82</accession>
<dbReference type="InterPro" id="IPR035899">
    <property type="entry name" value="DBL_dom_sf"/>
</dbReference>
<dbReference type="InterPro" id="IPR001452">
    <property type="entry name" value="SH3_domain"/>
</dbReference>
<dbReference type="PANTHER" id="PTHR46089:SF3">
    <property type="entry name" value="ALSIN"/>
    <property type="match status" value="1"/>
</dbReference>
<comment type="caution">
    <text evidence="16">The sequence shown here is derived from an EMBL/GenBank/DDBJ whole genome shotgun (WGS) entry which is preliminary data.</text>
</comment>
<dbReference type="Pfam" id="PF00415">
    <property type="entry name" value="RCC1"/>
    <property type="match status" value="4"/>
</dbReference>
<dbReference type="Gene3D" id="3.40.50.300">
    <property type="entry name" value="P-loop containing nucleotide triphosphate hydrolases"/>
    <property type="match status" value="1"/>
</dbReference>
<dbReference type="SUPFAM" id="SSF82185">
    <property type="entry name" value="Histone H3 K4-specific methyltransferase SET7/9 N-terminal domain"/>
    <property type="match status" value="2"/>
</dbReference>
<dbReference type="SUPFAM" id="SSF50044">
    <property type="entry name" value="SH3-domain"/>
    <property type="match status" value="1"/>
</dbReference>
<feature type="region of interest" description="Disordered" evidence="8">
    <location>
        <begin position="2201"/>
        <end position="2221"/>
    </location>
</feature>
<evidence type="ECO:0000259" key="13">
    <source>
        <dbReference type="PROSITE" id="PS50106"/>
    </source>
</evidence>
<dbReference type="InterPro" id="IPR008144">
    <property type="entry name" value="Guanylate_kin-like_dom"/>
</dbReference>
<dbReference type="GO" id="GO:0005085">
    <property type="term" value="F:guanyl-nucleotide exchange factor activity"/>
    <property type="evidence" value="ECO:0007669"/>
    <property type="project" value="UniProtKB-KW"/>
</dbReference>
<dbReference type="Gene3D" id="2.30.29.30">
    <property type="entry name" value="Pleckstrin-homology domain (PH domain)/Phosphotyrosine-binding domain (PTB)"/>
    <property type="match status" value="1"/>
</dbReference>
<dbReference type="InterPro" id="IPR000219">
    <property type="entry name" value="DH_dom"/>
</dbReference>
<dbReference type="InterPro" id="IPR000408">
    <property type="entry name" value="Reg_chr_condens"/>
</dbReference>
<reference evidence="16" key="1">
    <citation type="submission" date="2019-10" db="EMBL/GenBank/DDBJ databases">
        <title>The sequence and de novo assembly of the wild yak genome.</title>
        <authorList>
            <person name="Liu Y."/>
        </authorList>
    </citation>
    <scope>NUCLEOTIDE SEQUENCE [LARGE SCALE GENOMIC DNA]</scope>
    <source>
        <strain evidence="16">WY2019</strain>
    </source>
</reference>
<dbReference type="Proteomes" id="UP000322234">
    <property type="component" value="Unassembled WGS sequence"/>
</dbReference>
<keyword evidence="9" id="KW-1133">Transmembrane helix</keyword>
<dbReference type="InterPro" id="IPR003123">
    <property type="entry name" value="VPS9"/>
</dbReference>
<evidence type="ECO:0000259" key="11">
    <source>
        <dbReference type="PROSITE" id="PS50010"/>
    </source>
</evidence>
<feature type="region of interest" description="Disordered" evidence="8">
    <location>
        <begin position="942"/>
        <end position="992"/>
    </location>
</feature>
<organism evidence="16 17">
    <name type="scientific">Bos mutus</name>
    <name type="common">wild yak</name>
    <dbReference type="NCBI Taxonomy" id="72004"/>
    <lineage>
        <taxon>Eukaryota</taxon>
        <taxon>Metazoa</taxon>
        <taxon>Chordata</taxon>
        <taxon>Craniata</taxon>
        <taxon>Vertebrata</taxon>
        <taxon>Euteleostomi</taxon>
        <taxon>Mammalia</taxon>
        <taxon>Eutheria</taxon>
        <taxon>Laurasiatheria</taxon>
        <taxon>Artiodactyla</taxon>
        <taxon>Ruminantia</taxon>
        <taxon>Pecora</taxon>
        <taxon>Bovidae</taxon>
        <taxon>Bovinae</taxon>
        <taxon>Bos</taxon>
    </lineage>
</organism>
<dbReference type="InterPro" id="IPR051984">
    <property type="entry name" value="Alsin"/>
</dbReference>
<dbReference type="InterPro" id="IPR027417">
    <property type="entry name" value="P-loop_NTPase"/>
</dbReference>
<dbReference type="FunFam" id="2.30.42.10:FF:000088">
    <property type="entry name" value="MAGUK p55 subfamily member 5"/>
    <property type="match status" value="1"/>
</dbReference>
<evidence type="ECO:0000259" key="10">
    <source>
        <dbReference type="PROSITE" id="PS50002"/>
    </source>
</evidence>
<evidence type="ECO:0000256" key="1">
    <source>
        <dbReference type="ARBA" id="ARBA00007014"/>
    </source>
</evidence>
<feature type="region of interest" description="Disordered" evidence="8">
    <location>
        <begin position="1"/>
        <end position="71"/>
    </location>
</feature>
<evidence type="ECO:0000256" key="8">
    <source>
        <dbReference type="SAM" id="MobiDB-lite"/>
    </source>
</evidence>
<feature type="compositionally biased region" description="Polar residues" evidence="8">
    <location>
        <begin position="965"/>
        <end position="976"/>
    </location>
</feature>
<evidence type="ECO:0000259" key="14">
    <source>
        <dbReference type="PROSITE" id="PS51022"/>
    </source>
</evidence>
<dbReference type="SUPFAM" id="SSF109993">
    <property type="entry name" value="VPS9 domain"/>
    <property type="match status" value="1"/>
</dbReference>
<dbReference type="SUPFAM" id="SSF50156">
    <property type="entry name" value="PDZ domain-like"/>
    <property type="match status" value="1"/>
</dbReference>
<evidence type="ECO:0000256" key="2">
    <source>
        <dbReference type="ARBA" id="ARBA00022443"/>
    </source>
</evidence>
<feature type="transmembrane region" description="Helical" evidence="9">
    <location>
        <begin position="228"/>
        <end position="248"/>
    </location>
</feature>
<dbReference type="SUPFAM" id="SSF48065">
    <property type="entry name" value="DBL homology domain (DH-domain)"/>
    <property type="match status" value="1"/>
</dbReference>
<evidence type="ECO:0000256" key="5">
    <source>
        <dbReference type="PROSITE-ProRule" id="PRU00192"/>
    </source>
</evidence>